<dbReference type="PRINTS" id="PR00035">
    <property type="entry name" value="HTHGNTR"/>
</dbReference>
<accession>I4BN68</accession>
<dbReference type="InterPro" id="IPR000524">
    <property type="entry name" value="Tscrpt_reg_HTH_GntR"/>
</dbReference>
<dbReference type="InterPro" id="IPR036390">
    <property type="entry name" value="WH_DNA-bd_sf"/>
</dbReference>
<dbReference type="AlphaFoldDB" id="I4BN68"/>
<evidence type="ECO:0000256" key="1">
    <source>
        <dbReference type="ARBA" id="ARBA00023015"/>
    </source>
</evidence>
<dbReference type="eggNOG" id="COG2186">
    <property type="taxonomic scope" value="Bacteria"/>
</dbReference>
<name>I4BN68_MYCCN</name>
<protein>
    <submittedName>
        <fullName evidence="5">Transcriptional regulator</fullName>
    </submittedName>
</protein>
<evidence type="ECO:0000313" key="5">
    <source>
        <dbReference type="EMBL" id="AFM18725.1"/>
    </source>
</evidence>
<dbReference type="Pfam" id="PF07729">
    <property type="entry name" value="FCD"/>
    <property type="match status" value="1"/>
</dbReference>
<evidence type="ECO:0000259" key="4">
    <source>
        <dbReference type="PROSITE" id="PS50949"/>
    </source>
</evidence>
<dbReference type="PROSITE" id="PS50949">
    <property type="entry name" value="HTH_GNTR"/>
    <property type="match status" value="1"/>
</dbReference>
<dbReference type="Pfam" id="PF00392">
    <property type="entry name" value="GntR"/>
    <property type="match status" value="1"/>
</dbReference>
<dbReference type="Gene3D" id="1.10.10.10">
    <property type="entry name" value="Winged helix-like DNA-binding domain superfamily/Winged helix DNA-binding domain"/>
    <property type="match status" value="1"/>
</dbReference>
<evidence type="ECO:0000256" key="2">
    <source>
        <dbReference type="ARBA" id="ARBA00023125"/>
    </source>
</evidence>
<dbReference type="PATRIC" id="fig|710421.3.peg.3999"/>
<dbReference type="CDD" id="cd07377">
    <property type="entry name" value="WHTH_GntR"/>
    <property type="match status" value="1"/>
</dbReference>
<dbReference type="EMBL" id="CP003053">
    <property type="protein sequence ID" value="AFM18725.1"/>
    <property type="molecule type" value="Genomic_DNA"/>
</dbReference>
<dbReference type="SMART" id="SM00345">
    <property type="entry name" value="HTH_GNTR"/>
    <property type="match status" value="1"/>
</dbReference>
<dbReference type="KEGG" id="mcb:Mycch_4002"/>
<evidence type="ECO:0000313" key="6">
    <source>
        <dbReference type="Proteomes" id="UP000006057"/>
    </source>
</evidence>
<dbReference type="InterPro" id="IPR011711">
    <property type="entry name" value="GntR_C"/>
</dbReference>
<dbReference type="InterPro" id="IPR008920">
    <property type="entry name" value="TF_FadR/GntR_C"/>
</dbReference>
<keyword evidence="3" id="KW-0804">Transcription</keyword>
<organism evidence="5 6">
    <name type="scientific">Mycolicibacterium chubuense (strain NBB4)</name>
    <name type="common">Mycobacterium chubuense</name>
    <dbReference type="NCBI Taxonomy" id="710421"/>
    <lineage>
        <taxon>Bacteria</taxon>
        <taxon>Bacillati</taxon>
        <taxon>Actinomycetota</taxon>
        <taxon>Actinomycetes</taxon>
        <taxon>Mycobacteriales</taxon>
        <taxon>Mycobacteriaceae</taxon>
        <taxon>Mycolicibacterium</taxon>
    </lineage>
</organism>
<keyword evidence="6" id="KW-1185">Reference proteome</keyword>
<dbReference type="Gene3D" id="1.20.120.530">
    <property type="entry name" value="GntR ligand-binding domain-like"/>
    <property type="match status" value="1"/>
</dbReference>
<dbReference type="SUPFAM" id="SSF46785">
    <property type="entry name" value="Winged helix' DNA-binding domain"/>
    <property type="match status" value="1"/>
</dbReference>
<keyword evidence="2" id="KW-0238">DNA-binding</keyword>
<dbReference type="HOGENOM" id="CLU_017584_9_0_11"/>
<dbReference type="InterPro" id="IPR036388">
    <property type="entry name" value="WH-like_DNA-bd_sf"/>
</dbReference>
<keyword evidence="1" id="KW-0805">Transcription regulation</keyword>
<sequence length="283" mass="30987">MVYSVAELTEPVGEQYWREVVTRSTPLAPMIGATAANAGSAVRSPKTAELVAGTLRRMVVDGKLKDGDFLPNEAELMAHFGVSRPTLREAVRVLESERLVEVRRGSRTGARVRVPGPEIVARPAGLLLELSGATIADVMTARSGIEPMAARILAESGDETAFTELETMLEGLIAAGSQSGHLAEATGEFHRRVVELSGNTTLSIIAGMLHEITVRHNDFLFKERRPVSKSDYDKLMRSYRRLMKLLRSGDADAAEAHWRKHLDTARELMLTGLDTVRVRDVMG</sequence>
<dbReference type="STRING" id="710421.Mycch_4002"/>
<dbReference type="SUPFAM" id="SSF48008">
    <property type="entry name" value="GntR ligand-binding domain-like"/>
    <property type="match status" value="1"/>
</dbReference>
<dbReference type="SMART" id="SM00895">
    <property type="entry name" value="FCD"/>
    <property type="match status" value="1"/>
</dbReference>
<dbReference type="GO" id="GO:0003700">
    <property type="term" value="F:DNA-binding transcription factor activity"/>
    <property type="evidence" value="ECO:0007669"/>
    <property type="project" value="InterPro"/>
</dbReference>
<dbReference type="Proteomes" id="UP000006057">
    <property type="component" value="Chromosome"/>
</dbReference>
<dbReference type="GO" id="GO:0003677">
    <property type="term" value="F:DNA binding"/>
    <property type="evidence" value="ECO:0007669"/>
    <property type="project" value="UniProtKB-KW"/>
</dbReference>
<proteinExistence type="predicted"/>
<dbReference type="PANTHER" id="PTHR43537:SF5">
    <property type="entry name" value="UXU OPERON TRANSCRIPTIONAL REGULATOR"/>
    <property type="match status" value="1"/>
</dbReference>
<gene>
    <name evidence="5" type="ordered locus">Mycch_4002</name>
</gene>
<feature type="domain" description="HTH gntR-type" evidence="4">
    <location>
        <begin position="45"/>
        <end position="115"/>
    </location>
</feature>
<dbReference type="PANTHER" id="PTHR43537">
    <property type="entry name" value="TRANSCRIPTIONAL REGULATOR, GNTR FAMILY"/>
    <property type="match status" value="1"/>
</dbReference>
<evidence type="ECO:0000256" key="3">
    <source>
        <dbReference type="ARBA" id="ARBA00023163"/>
    </source>
</evidence>
<reference evidence="5 6" key="1">
    <citation type="submission" date="2012-06" db="EMBL/GenBank/DDBJ databases">
        <title>Complete sequence of chromosome of Mycobacterium chubuense NBB4.</title>
        <authorList>
            <consortium name="US DOE Joint Genome Institute"/>
            <person name="Lucas S."/>
            <person name="Han J."/>
            <person name="Lapidus A."/>
            <person name="Cheng J.-F."/>
            <person name="Goodwin L."/>
            <person name="Pitluck S."/>
            <person name="Peters L."/>
            <person name="Mikhailova N."/>
            <person name="Teshima H."/>
            <person name="Detter J.C."/>
            <person name="Han C."/>
            <person name="Tapia R."/>
            <person name="Land M."/>
            <person name="Hauser L."/>
            <person name="Kyrpides N."/>
            <person name="Ivanova N."/>
            <person name="Pagani I."/>
            <person name="Mattes T."/>
            <person name="Holmes A."/>
            <person name="Rutledge P."/>
            <person name="Paulsen I."/>
            <person name="Coleman N."/>
            <person name="Woyke T."/>
        </authorList>
    </citation>
    <scope>NUCLEOTIDE SEQUENCE [LARGE SCALE GENOMIC DNA]</scope>
    <source>
        <strain evidence="5 6">NBB4</strain>
    </source>
</reference>